<keyword evidence="5" id="KW-1185">Reference proteome</keyword>
<dbReference type="GO" id="GO:0016787">
    <property type="term" value="F:hydrolase activity"/>
    <property type="evidence" value="ECO:0007669"/>
    <property type="project" value="InterPro"/>
</dbReference>
<dbReference type="Proteomes" id="UP000182190">
    <property type="component" value="Unassembled WGS sequence"/>
</dbReference>
<sequence>MNEIPQNWGLRSPSLTLYAFHLRNSINQGLEPTVPEAPRLWEQLVDLGNKLDSRELQNLPQQLISYQNNHYFPEAEDNQESEYCTLLLNRKKSLDFQIIAQPDGLQFQGLLCPYRLHDSYAIDLTLSSQETFFLPQLLNFNPQYLLLPSHIQASLGQTLLLFGQPIELQENYQGLADDCVLQLVPETDKPELINTGYLLGNPIFEYESQHKNPSKQLHILVWFKCQSMNSNDMDKASELLLYLLWCRHKIQYVYHESRFCDRQLKQSYNRIEQHGNNFGQISQSPDRQRHLRQLLTELQGIDIEYFGYLGELDAHKHTIAINEQNYRMKLDKLGALPDTDLTLWEAFLEDVRNKLQSQIQADQLLLNLGYKRLQHLKATVEESLANDVVSKDMPGIPAQLHNQLSKALSMCSQFESNEELRSFFSYDLLSPWANSLPQANSTAQRVTQVISFLMDKYRSDTNENVLTILVRLLSNTIDPLDSRHQTLSELADELADKLSIIRSRSGANPDLAGRSPRTPITINPRVPNPKVNTTNNSFSWLHLTDFHQGMRDQDWLWPGVKEIFFEDLRRLHDKSGPWDLVVFTGDLTQRGSAEEFQKIEQLLTQLWNYFAQLGSSPKLLAVPGNHDLVRPNIKDPAVKLLRRWLEEADVQEDFWHNAESPYRQVVTKAFENYIAWWERQPFKPENLKDGIVPGDFSATLEKNGAKLGILGLNTSFLQLTGENYEGKLAIHPRQFHQVCDGDSPTWARQHHACLLLTHHPPSWLTPDAQTHLNGEITARGRFAVHLCGHLHEANSREIVQGGTEARRIWQGRSLCGLEYYETKTGQRLNRLHGYTAGKIELSENKGKLMFWPREARLQGGQRKIVPDYSFDLDDNQHTLSRDFELFQRYE</sequence>
<dbReference type="OrthoDB" id="448901at2"/>
<name>A0A7Z9BPI9_9CYAN</name>
<dbReference type="Gene3D" id="3.60.21.10">
    <property type="match status" value="1"/>
</dbReference>
<dbReference type="Pfam" id="PF20689">
    <property type="entry name" value="bDLD1"/>
    <property type="match status" value="1"/>
</dbReference>
<accession>A0A7Z9BPI9</accession>
<organism evidence="4 5">
    <name type="scientific">Planktothrix paucivesiculata PCC 9631</name>
    <dbReference type="NCBI Taxonomy" id="671071"/>
    <lineage>
        <taxon>Bacteria</taxon>
        <taxon>Bacillati</taxon>
        <taxon>Cyanobacteriota</taxon>
        <taxon>Cyanophyceae</taxon>
        <taxon>Oscillatoriophycideae</taxon>
        <taxon>Oscillatoriales</taxon>
        <taxon>Microcoleaceae</taxon>
        <taxon>Planktothrix</taxon>
    </lineage>
</organism>
<dbReference type="SUPFAM" id="SSF56300">
    <property type="entry name" value="Metallo-dependent phosphatases"/>
    <property type="match status" value="1"/>
</dbReference>
<feature type="region of interest" description="Disordered" evidence="1">
    <location>
        <begin position="506"/>
        <end position="528"/>
    </location>
</feature>
<dbReference type="Pfam" id="PF00149">
    <property type="entry name" value="Metallophos"/>
    <property type="match status" value="1"/>
</dbReference>
<dbReference type="RefSeq" id="WP_083616742.1">
    <property type="nucleotide sequence ID" value="NZ_LR734992.1"/>
</dbReference>
<evidence type="ECO:0000259" key="3">
    <source>
        <dbReference type="Pfam" id="PF20689"/>
    </source>
</evidence>
<comment type="caution">
    <text evidence="4">The sequence shown here is derived from an EMBL/GenBank/DDBJ whole genome shotgun (WGS) entry which is preliminary data.</text>
</comment>
<evidence type="ECO:0000313" key="5">
    <source>
        <dbReference type="Proteomes" id="UP000182190"/>
    </source>
</evidence>
<dbReference type="AlphaFoldDB" id="A0A7Z9BPI9"/>
<dbReference type="EMBL" id="CZCS02000163">
    <property type="protein sequence ID" value="VXD16702.1"/>
    <property type="molecule type" value="Genomic_DNA"/>
</dbReference>
<dbReference type="InterPro" id="IPR029052">
    <property type="entry name" value="Metallo-depent_PP-like"/>
</dbReference>
<reference evidence="4" key="1">
    <citation type="submission" date="2019-10" db="EMBL/GenBank/DDBJ databases">
        <authorList>
            <consortium name="Genoscope - CEA"/>
            <person name="William W."/>
        </authorList>
    </citation>
    <scope>NUCLEOTIDE SEQUENCE [LARGE SCALE GENOMIC DNA]</scope>
    <source>
        <strain evidence="4">BBR_PRJEB10994</strain>
    </source>
</reference>
<evidence type="ECO:0000313" key="4">
    <source>
        <dbReference type="EMBL" id="VXD16702.1"/>
    </source>
</evidence>
<evidence type="ECO:0008006" key="6">
    <source>
        <dbReference type="Google" id="ProtNLM"/>
    </source>
</evidence>
<feature type="domain" description="Bacterial Death-like" evidence="3">
    <location>
        <begin position="395"/>
        <end position="475"/>
    </location>
</feature>
<proteinExistence type="predicted"/>
<protein>
    <recommendedName>
        <fullName evidence="6">Calcineurin-like phosphoesterase domain-containing protein</fullName>
    </recommendedName>
</protein>
<dbReference type="InterPro" id="IPR048917">
    <property type="entry name" value="bDLD1"/>
</dbReference>
<dbReference type="InterPro" id="IPR004843">
    <property type="entry name" value="Calcineurin-like_PHP"/>
</dbReference>
<feature type="domain" description="Calcineurin-like phosphoesterase" evidence="2">
    <location>
        <begin position="541"/>
        <end position="792"/>
    </location>
</feature>
<evidence type="ECO:0000256" key="1">
    <source>
        <dbReference type="SAM" id="MobiDB-lite"/>
    </source>
</evidence>
<gene>
    <name evidence="4" type="ORF">PL9631_250034</name>
</gene>
<evidence type="ECO:0000259" key="2">
    <source>
        <dbReference type="Pfam" id="PF00149"/>
    </source>
</evidence>